<dbReference type="InterPro" id="IPR037056">
    <property type="entry name" value="RNase_H1_N_sf"/>
</dbReference>
<gene>
    <name evidence="2" type="ORF">PIB30_092897</name>
</gene>
<organism evidence="2 3">
    <name type="scientific">Stylosanthes scabra</name>
    <dbReference type="NCBI Taxonomy" id="79078"/>
    <lineage>
        <taxon>Eukaryota</taxon>
        <taxon>Viridiplantae</taxon>
        <taxon>Streptophyta</taxon>
        <taxon>Embryophyta</taxon>
        <taxon>Tracheophyta</taxon>
        <taxon>Spermatophyta</taxon>
        <taxon>Magnoliopsida</taxon>
        <taxon>eudicotyledons</taxon>
        <taxon>Gunneridae</taxon>
        <taxon>Pentapetalae</taxon>
        <taxon>rosids</taxon>
        <taxon>fabids</taxon>
        <taxon>Fabales</taxon>
        <taxon>Fabaceae</taxon>
        <taxon>Papilionoideae</taxon>
        <taxon>50 kb inversion clade</taxon>
        <taxon>dalbergioids sensu lato</taxon>
        <taxon>Dalbergieae</taxon>
        <taxon>Pterocarpus clade</taxon>
        <taxon>Stylosanthes</taxon>
    </lineage>
</organism>
<dbReference type="Pfam" id="PF01693">
    <property type="entry name" value="Cauli_VI"/>
    <property type="match status" value="1"/>
</dbReference>
<dbReference type="EMBL" id="JASCZI010001947">
    <property type="protein sequence ID" value="MED6115668.1"/>
    <property type="molecule type" value="Genomic_DNA"/>
</dbReference>
<evidence type="ECO:0000259" key="1">
    <source>
        <dbReference type="Pfam" id="PF01693"/>
    </source>
</evidence>
<protein>
    <recommendedName>
        <fullName evidence="1">Ribonuclease H1 N-terminal domain-containing protein</fullName>
    </recommendedName>
</protein>
<name>A0ABU6QV46_9FABA</name>
<reference evidence="2 3" key="1">
    <citation type="journal article" date="2023" name="Plants (Basel)">
        <title>Bridging the Gap: Combining Genomics and Transcriptomics Approaches to Understand Stylosanthes scabra, an Orphan Legume from the Brazilian Caatinga.</title>
        <authorList>
            <person name="Ferreira-Neto J.R.C."/>
            <person name="da Silva M.D."/>
            <person name="Binneck E."/>
            <person name="de Melo N.F."/>
            <person name="da Silva R.H."/>
            <person name="de Melo A.L.T.M."/>
            <person name="Pandolfi V."/>
            <person name="Bustamante F.O."/>
            <person name="Brasileiro-Vidal A.C."/>
            <person name="Benko-Iseppon A.M."/>
        </authorList>
    </citation>
    <scope>NUCLEOTIDE SEQUENCE [LARGE SCALE GENOMIC DNA]</scope>
    <source>
        <tissue evidence="2">Leaves</tissue>
    </source>
</reference>
<accession>A0ABU6QV46</accession>
<dbReference type="Gene3D" id="3.40.970.10">
    <property type="entry name" value="Ribonuclease H1, N-terminal domain"/>
    <property type="match status" value="1"/>
</dbReference>
<dbReference type="InterPro" id="IPR009027">
    <property type="entry name" value="Ribosomal_bL9/RNase_H1_N"/>
</dbReference>
<comment type="caution">
    <text evidence="2">The sequence shown here is derived from an EMBL/GenBank/DDBJ whole genome shotgun (WGS) entry which is preliminary data.</text>
</comment>
<dbReference type="Proteomes" id="UP001341840">
    <property type="component" value="Unassembled WGS sequence"/>
</dbReference>
<evidence type="ECO:0000313" key="3">
    <source>
        <dbReference type="Proteomes" id="UP001341840"/>
    </source>
</evidence>
<keyword evidence="3" id="KW-1185">Reference proteome</keyword>
<dbReference type="SUPFAM" id="SSF55658">
    <property type="entry name" value="L9 N-domain-like"/>
    <property type="match status" value="1"/>
</dbReference>
<sequence length="230" mass="26044">MASGKYSHYAVRVGKVPSVYTSWDECEAQVSGVPKAKYKGFNSLQDALAFVNGGAETQKKKAPLLSLDSLSPKMANFGVGSSHMGATQMGMTGMVAFKSGFDRGDVDYVSKTQEEAFSLRRRWSYTWYERLRCEEKGLMLEVQGYCCHDEGRAREDAAFNLLDKLLTQTGNSIMDFNYRRLCAANQQIEEMQNLQEGRMGQRLREVERDCEALRKQLEIYQTSLGMKFEV</sequence>
<feature type="domain" description="Ribonuclease H1 N-terminal" evidence="1">
    <location>
        <begin position="9"/>
        <end position="50"/>
    </location>
</feature>
<dbReference type="InterPro" id="IPR011320">
    <property type="entry name" value="RNase_H1_N"/>
</dbReference>
<proteinExistence type="predicted"/>
<evidence type="ECO:0000313" key="2">
    <source>
        <dbReference type="EMBL" id="MED6115668.1"/>
    </source>
</evidence>